<evidence type="ECO:0000313" key="1">
    <source>
        <dbReference type="EMBL" id="KAF3900302.1"/>
    </source>
</evidence>
<dbReference type="AlphaFoldDB" id="A0A9P4YJW9"/>
<reference evidence="1" key="1">
    <citation type="submission" date="2020-03" db="EMBL/GenBank/DDBJ databases">
        <title>Whole Genome Sequence of Trichophyton interdigitale from India.</title>
        <authorList>
            <person name="Kumar P."/>
        </authorList>
    </citation>
    <scope>NUCLEOTIDE SEQUENCE</scope>
    <source>
        <strain evidence="1">UCMS-IGIB-CI14</strain>
    </source>
</reference>
<comment type="caution">
    <text evidence="1">The sequence shown here is derived from an EMBL/GenBank/DDBJ whole genome shotgun (WGS) entry which is preliminary data.</text>
</comment>
<dbReference type="EMBL" id="JAAQVJ010000015">
    <property type="protein sequence ID" value="KAF3900302.1"/>
    <property type="molecule type" value="Genomic_DNA"/>
</dbReference>
<organism evidence="1 2">
    <name type="scientific">Trichophyton interdigitale</name>
    <dbReference type="NCBI Taxonomy" id="101480"/>
    <lineage>
        <taxon>Eukaryota</taxon>
        <taxon>Fungi</taxon>
        <taxon>Dikarya</taxon>
        <taxon>Ascomycota</taxon>
        <taxon>Pezizomycotina</taxon>
        <taxon>Eurotiomycetes</taxon>
        <taxon>Eurotiomycetidae</taxon>
        <taxon>Onygenales</taxon>
        <taxon>Arthrodermataceae</taxon>
        <taxon>Trichophyton</taxon>
    </lineage>
</organism>
<name>A0A9P4YJW9_9EURO</name>
<proteinExistence type="predicted"/>
<dbReference type="Proteomes" id="UP000749309">
    <property type="component" value="Unassembled WGS sequence"/>
</dbReference>
<accession>A0A9P4YJW9</accession>
<sequence length="169" mass="19365">MAGIFKYISEWISGNFPSDEETHRESMRSAKEAKARGSASHIEHIIDIFEDEVCDRYPGRTDIITTIKKFRQALYDEHGGVSPYSMLSRSKHFTPEGKIAFDKVVERWSDRTKLSKEFAFLNGYTPSGERISVWSLYPIASMYDTEAHAADTALAMQQWHMDKYGTPLD</sequence>
<evidence type="ECO:0000313" key="2">
    <source>
        <dbReference type="Proteomes" id="UP000749309"/>
    </source>
</evidence>
<gene>
    <name evidence="1" type="ORF">GY632_0874</name>
</gene>
<protein>
    <submittedName>
        <fullName evidence="1">Uncharacterized protein</fullName>
    </submittedName>
</protein>